<feature type="repeat" description="WD" evidence="3">
    <location>
        <begin position="763"/>
        <end position="797"/>
    </location>
</feature>
<dbReference type="PRINTS" id="PR00320">
    <property type="entry name" value="GPROTEINBRPT"/>
</dbReference>
<comment type="caution">
    <text evidence="4">The sequence shown here is derived from an EMBL/GenBank/DDBJ whole genome shotgun (WGS) entry which is preliminary data.</text>
</comment>
<dbReference type="PROSITE" id="PS00678">
    <property type="entry name" value="WD_REPEATS_1"/>
    <property type="match status" value="1"/>
</dbReference>
<dbReference type="InterPro" id="IPR020472">
    <property type="entry name" value="WD40_PAC1"/>
</dbReference>
<dbReference type="RefSeq" id="WP_413272537.1">
    <property type="nucleotide sequence ID" value="NZ_JBHFNQ010000168.1"/>
</dbReference>
<dbReference type="SMART" id="SM00320">
    <property type="entry name" value="WD40"/>
    <property type="match status" value="7"/>
</dbReference>
<dbReference type="InterPro" id="IPR050349">
    <property type="entry name" value="WD_LIS1/nudF_dynein_reg"/>
</dbReference>
<evidence type="ECO:0000313" key="5">
    <source>
        <dbReference type="Proteomes" id="UP001576774"/>
    </source>
</evidence>
<evidence type="ECO:0000313" key="4">
    <source>
        <dbReference type="EMBL" id="MFB2879499.1"/>
    </source>
</evidence>
<feature type="repeat" description="WD" evidence="3">
    <location>
        <begin position="721"/>
        <end position="762"/>
    </location>
</feature>
<dbReference type="PROSITE" id="PS50082">
    <property type="entry name" value="WD_REPEATS_2"/>
    <property type="match status" value="5"/>
</dbReference>
<dbReference type="Gene3D" id="2.130.10.10">
    <property type="entry name" value="YVTN repeat-like/Quinoprotein amine dehydrogenase"/>
    <property type="match status" value="3"/>
</dbReference>
<dbReference type="InterPro" id="IPR036322">
    <property type="entry name" value="WD40_repeat_dom_sf"/>
</dbReference>
<keyword evidence="2" id="KW-0677">Repeat</keyword>
<reference evidence="4 5" key="1">
    <citation type="submission" date="2024-09" db="EMBL/GenBank/DDBJ databases">
        <title>Floridaenema gen nov. (Aerosakkonemataceae, Aerosakkonematales ord. nov., Cyanobacteria) from benthic tropical and subtropical fresh waters, with the description of four new species.</title>
        <authorList>
            <person name="Moretto J.A."/>
            <person name="Berthold D.E."/>
            <person name="Lefler F.W."/>
            <person name="Huang I.-S."/>
            <person name="Laughinghouse H. IV."/>
        </authorList>
    </citation>
    <scope>NUCLEOTIDE SEQUENCE [LARGE SCALE GENOMIC DNA]</scope>
    <source>
        <strain evidence="4 5">BLCC-F46</strain>
    </source>
</reference>
<feature type="repeat" description="WD" evidence="3">
    <location>
        <begin position="679"/>
        <end position="720"/>
    </location>
</feature>
<dbReference type="EMBL" id="JBHFNQ010000168">
    <property type="protein sequence ID" value="MFB2879499.1"/>
    <property type="molecule type" value="Genomic_DNA"/>
</dbReference>
<organism evidence="4 5">
    <name type="scientific">Floridaenema aerugineum BLCC-F46</name>
    <dbReference type="NCBI Taxonomy" id="3153654"/>
    <lineage>
        <taxon>Bacteria</taxon>
        <taxon>Bacillati</taxon>
        <taxon>Cyanobacteriota</taxon>
        <taxon>Cyanophyceae</taxon>
        <taxon>Oscillatoriophycideae</taxon>
        <taxon>Aerosakkonematales</taxon>
        <taxon>Aerosakkonemataceae</taxon>
        <taxon>Floridanema</taxon>
        <taxon>Floridanema aerugineum</taxon>
    </lineage>
</organism>
<protein>
    <submittedName>
        <fullName evidence="4">WD40 repeat domain-containing protein</fullName>
    </submittedName>
</protein>
<keyword evidence="5" id="KW-1185">Reference proteome</keyword>
<name>A0ABV4X9N1_9CYAN</name>
<dbReference type="InterPro" id="IPR019775">
    <property type="entry name" value="WD40_repeat_CS"/>
</dbReference>
<dbReference type="Pfam" id="PF00400">
    <property type="entry name" value="WD40"/>
    <property type="match status" value="3"/>
</dbReference>
<dbReference type="InterPro" id="IPR015943">
    <property type="entry name" value="WD40/YVTN_repeat-like_dom_sf"/>
</dbReference>
<dbReference type="CDD" id="cd00200">
    <property type="entry name" value="WD40"/>
    <property type="match status" value="1"/>
</dbReference>
<accession>A0ABV4X9N1</accession>
<evidence type="ECO:0000256" key="3">
    <source>
        <dbReference type="PROSITE-ProRule" id="PRU00221"/>
    </source>
</evidence>
<dbReference type="SUPFAM" id="SSF50978">
    <property type="entry name" value="WD40 repeat-like"/>
    <property type="match status" value="1"/>
</dbReference>
<keyword evidence="1 3" id="KW-0853">WD repeat</keyword>
<evidence type="ECO:0000256" key="1">
    <source>
        <dbReference type="ARBA" id="ARBA00022574"/>
    </source>
</evidence>
<proteinExistence type="predicted"/>
<feature type="repeat" description="WD" evidence="3">
    <location>
        <begin position="637"/>
        <end position="678"/>
    </location>
</feature>
<dbReference type="InterPro" id="IPR001680">
    <property type="entry name" value="WD40_rpt"/>
</dbReference>
<dbReference type="Proteomes" id="UP001576774">
    <property type="component" value="Unassembled WGS sequence"/>
</dbReference>
<feature type="repeat" description="WD" evidence="3">
    <location>
        <begin position="510"/>
        <end position="551"/>
    </location>
</feature>
<sequence>MELELGLQLLVQGLPAIAQIFTALQEERLAVIKHEQAKEVHQFKSDESGENSPENRHLQKWRREQEIAVYHRETVLQLVNAGQEIAQKYPEYQKFIENWPLKILPAQFLTNPPNNAPKPLRIFLAPIKIQGNDIELEKIANWEINLAQSLREFLGKNYPLSSPERPVEFIAKAWKNQEFEQETSIKALVEVLKFEPTLILELEIIGKHLNFRIAYWGIAEPTYSYQTIISDFPYLEMVYAATKTRTLQWRETASKLLAAGVSLAEIQELGGENVKNLEVLEKELKWQDLGIVTKDLNLPYQCNEQDWQSLLKWLIGYHCFLAGWMADLHHLVNYKITPGLPKLLPNLNPKAPEDLLKIGISFYSNLFSRWENDAPDQVLESSVNLAKSLTVLADKYWATEQINYAIKFWLKQKRIPLNESNVSLETVQSLITVEDRNFLENIKACLLAIGDESCLKQVCRLLTVLEDLSSKTSGIEKSQKSLIKIPNNLSAITKNRDDLKVDNISIIHTLNGHSGKASSVAVSHDGSTLASGGDDNTIKLWHLGTGELLQTLNGNSGRVLAINVSPDGQILASSHRTSDRSCIKIWQLQTGELIRTLTGHHKWIYSLAISPDGKTLISGSHKIKTWQLETGEPLHSIPGHKKWVYSLAISPDGEKFASSGGDKTVKVWHLKTGELIHNLEGHFDWVRSVVISHDGEMLASGSDDNTIKLWNLQTGKLLRTLMGHSDWVLSLAFSPDGKTLISGSKDNTIRLWHLKTGKLLGTLTGHQKWVYSLAVSPDGQTFASGSEDKTVKIWRTL</sequence>
<evidence type="ECO:0000256" key="2">
    <source>
        <dbReference type="ARBA" id="ARBA00022737"/>
    </source>
</evidence>
<dbReference type="Pfam" id="PF25173">
    <property type="entry name" value="Beta-prop_WDR3_1st"/>
    <property type="match status" value="1"/>
</dbReference>
<gene>
    <name evidence="4" type="ORF">ACE1CC_21805</name>
</gene>
<dbReference type="PANTHER" id="PTHR44129">
    <property type="entry name" value="WD REPEAT-CONTAINING PROTEIN POP1"/>
    <property type="match status" value="1"/>
</dbReference>
<dbReference type="PROSITE" id="PS50294">
    <property type="entry name" value="WD_REPEATS_REGION"/>
    <property type="match status" value="5"/>
</dbReference>